<reference evidence="3" key="2">
    <citation type="submission" date="2019-12" db="EMBL/GenBank/DDBJ databases">
        <authorList>
            <person name="Studholme D.J."/>
            <person name="Sarris P."/>
        </authorList>
    </citation>
    <scope>NUCLEOTIDE SEQUENCE</scope>
    <source>
        <strain evidence="3">PFS-1207/04</strain>
        <tissue evidence="3">Leaf</tissue>
    </source>
</reference>
<reference evidence="3 4" key="3">
    <citation type="journal article" date="2020" name="BMC Genomics">
        <title>Intraspecific diversification of the crop wild relative Brassica cretica Lam. using demographic model selection.</title>
        <authorList>
            <person name="Kioukis A."/>
            <person name="Michalopoulou V.A."/>
            <person name="Briers L."/>
            <person name="Pirintsos S."/>
            <person name="Studholme D.J."/>
            <person name="Pavlidis P."/>
            <person name="Sarris P.F."/>
        </authorList>
    </citation>
    <scope>NUCLEOTIDE SEQUENCE [LARGE SCALE GENOMIC DNA]</scope>
    <source>
        <strain evidence="4">cv. PFS-1207/04</strain>
        <strain evidence="3">PFS-1207/04</strain>
    </source>
</reference>
<protein>
    <submittedName>
        <fullName evidence="2">Uncharacterized protein</fullName>
    </submittedName>
</protein>
<evidence type="ECO:0000313" key="2">
    <source>
        <dbReference type="EMBL" id="KAF2572546.1"/>
    </source>
</evidence>
<keyword evidence="4" id="KW-1185">Reference proteome</keyword>
<evidence type="ECO:0000256" key="1">
    <source>
        <dbReference type="SAM" id="MobiDB-lite"/>
    </source>
</evidence>
<evidence type="ECO:0000313" key="3">
    <source>
        <dbReference type="EMBL" id="KAF3564164.1"/>
    </source>
</evidence>
<gene>
    <name evidence="3" type="ORF">DY000_02016808</name>
    <name evidence="2" type="ORF">F2Q70_00004699</name>
</gene>
<proteinExistence type="predicted"/>
<feature type="compositionally biased region" description="Basic residues" evidence="1">
    <location>
        <begin position="147"/>
        <end position="157"/>
    </location>
</feature>
<dbReference type="Proteomes" id="UP000266723">
    <property type="component" value="Unassembled WGS sequence"/>
</dbReference>
<accession>A0A8S9IU01</accession>
<comment type="caution">
    <text evidence="2">The sequence shown here is derived from an EMBL/GenBank/DDBJ whole genome shotgun (WGS) entry which is preliminary data.</text>
</comment>
<evidence type="ECO:0000313" key="4">
    <source>
        <dbReference type="Proteomes" id="UP000266723"/>
    </source>
</evidence>
<sequence length="157" mass="18043">MAVKVLNIYLFCAGEYTPLVADDPSCFASVMELKTQTDKQKQNNNEKLRRDSSRIRRGERERRGDIIVDFVQEASRRSTETRRDHRRGVVEETERHEETSAPIDQGAVGEIERHEATSAAIDHSAIMVESTERLVSSREKMAESSREKHKRPVFRVS</sequence>
<organism evidence="2">
    <name type="scientific">Brassica cretica</name>
    <name type="common">Mustard</name>
    <dbReference type="NCBI Taxonomy" id="69181"/>
    <lineage>
        <taxon>Eukaryota</taxon>
        <taxon>Viridiplantae</taxon>
        <taxon>Streptophyta</taxon>
        <taxon>Embryophyta</taxon>
        <taxon>Tracheophyta</taxon>
        <taxon>Spermatophyta</taxon>
        <taxon>Magnoliopsida</taxon>
        <taxon>eudicotyledons</taxon>
        <taxon>Gunneridae</taxon>
        <taxon>Pentapetalae</taxon>
        <taxon>rosids</taxon>
        <taxon>malvids</taxon>
        <taxon>Brassicales</taxon>
        <taxon>Brassicaceae</taxon>
        <taxon>Brassiceae</taxon>
        <taxon>Brassica</taxon>
    </lineage>
</organism>
<dbReference type="OrthoDB" id="10571597at2759"/>
<dbReference type="EMBL" id="QGKV02000759">
    <property type="protein sequence ID" value="KAF3564164.1"/>
    <property type="molecule type" value="Genomic_DNA"/>
</dbReference>
<dbReference type="AlphaFoldDB" id="A0A8S9IU01"/>
<dbReference type="EMBL" id="QGKY02001015">
    <property type="protein sequence ID" value="KAF2572546.1"/>
    <property type="molecule type" value="Genomic_DNA"/>
</dbReference>
<feature type="region of interest" description="Disordered" evidence="1">
    <location>
        <begin position="74"/>
        <end position="157"/>
    </location>
</feature>
<name>A0A8S9IU01_BRACR</name>
<reference evidence="2" key="1">
    <citation type="submission" date="2019-12" db="EMBL/GenBank/DDBJ databases">
        <title>Genome sequencing and annotation of Brassica cretica.</title>
        <authorList>
            <person name="Studholme D.J."/>
            <person name="Sarris P.F."/>
        </authorList>
    </citation>
    <scope>NUCLEOTIDE SEQUENCE</scope>
    <source>
        <strain evidence="2">PFS-102/07</strain>
        <tissue evidence="2">Leaf</tissue>
    </source>
</reference>
<feature type="compositionally biased region" description="Basic and acidic residues" evidence="1">
    <location>
        <begin position="74"/>
        <end position="99"/>
    </location>
</feature>
<feature type="region of interest" description="Disordered" evidence="1">
    <location>
        <begin position="36"/>
        <end position="60"/>
    </location>
</feature>
<feature type="compositionally biased region" description="Basic and acidic residues" evidence="1">
    <location>
        <begin position="130"/>
        <end position="146"/>
    </location>
</feature>